<organism evidence="3 4">
    <name type="scientific">Mytilus galloprovincialis</name>
    <name type="common">Mediterranean mussel</name>
    <dbReference type="NCBI Taxonomy" id="29158"/>
    <lineage>
        <taxon>Eukaryota</taxon>
        <taxon>Metazoa</taxon>
        <taxon>Spiralia</taxon>
        <taxon>Lophotrochozoa</taxon>
        <taxon>Mollusca</taxon>
        <taxon>Bivalvia</taxon>
        <taxon>Autobranchia</taxon>
        <taxon>Pteriomorphia</taxon>
        <taxon>Mytilida</taxon>
        <taxon>Mytiloidea</taxon>
        <taxon>Mytilidae</taxon>
        <taxon>Mytilinae</taxon>
        <taxon>Mytilus</taxon>
    </lineage>
</organism>
<dbReference type="EMBL" id="UYJE01008238">
    <property type="protein sequence ID" value="VDI62254.1"/>
    <property type="molecule type" value="Genomic_DNA"/>
</dbReference>
<proteinExistence type="predicted"/>
<evidence type="ECO:0000313" key="3">
    <source>
        <dbReference type="EMBL" id="VDI62254.1"/>
    </source>
</evidence>
<accession>A0A8B6GCT5</accession>
<dbReference type="AlphaFoldDB" id="A0A8B6GCT5"/>
<evidence type="ECO:0000256" key="1">
    <source>
        <dbReference type="SAM" id="MobiDB-lite"/>
    </source>
</evidence>
<evidence type="ECO:0008006" key="5">
    <source>
        <dbReference type="Google" id="ProtNLM"/>
    </source>
</evidence>
<dbReference type="OrthoDB" id="6153409at2759"/>
<dbReference type="GO" id="GO:0004190">
    <property type="term" value="F:aspartic-type endopeptidase activity"/>
    <property type="evidence" value="ECO:0007669"/>
    <property type="project" value="InterPro"/>
</dbReference>
<name>A0A8B6GCT5_MYTGA</name>
<keyword evidence="2" id="KW-1133">Transmembrane helix</keyword>
<feature type="region of interest" description="Disordered" evidence="1">
    <location>
        <begin position="1"/>
        <end position="21"/>
    </location>
</feature>
<reference evidence="3" key="1">
    <citation type="submission" date="2018-11" db="EMBL/GenBank/DDBJ databases">
        <authorList>
            <person name="Alioto T."/>
            <person name="Alioto T."/>
        </authorList>
    </citation>
    <scope>NUCLEOTIDE SEQUENCE</scope>
</reference>
<comment type="caution">
    <text evidence="3">The sequence shown here is derived from an EMBL/GenBank/DDBJ whole genome shotgun (WGS) entry which is preliminary data.</text>
</comment>
<keyword evidence="4" id="KW-1185">Reference proteome</keyword>
<dbReference type="SUPFAM" id="SSF50630">
    <property type="entry name" value="Acid proteases"/>
    <property type="match status" value="1"/>
</dbReference>
<evidence type="ECO:0000256" key="2">
    <source>
        <dbReference type="SAM" id="Phobius"/>
    </source>
</evidence>
<keyword evidence="2" id="KW-0812">Transmembrane</keyword>
<dbReference type="PROSITE" id="PS00141">
    <property type="entry name" value="ASP_PROTEASE"/>
    <property type="match status" value="1"/>
</dbReference>
<feature type="region of interest" description="Disordered" evidence="1">
    <location>
        <begin position="192"/>
        <end position="272"/>
    </location>
</feature>
<dbReference type="GO" id="GO:0006508">
    <property type="term" value="P:proteolysis"/>
    <property type="evidence" value="ECO:0007669"/>
    <property type="project" value="InterPro"/>
</dbReference>
<dbReference type="Proteomes" id="UP000596742">
    <property type="component" value="Unassembled WGS sequence"/>
</dbReference>
<gene>
    <name evidence="3" type="ORF">MGAL_10B070095</name>
</gene>
<evidence type="ECO:0000313" key="4">
    <source>
        <dbReference type="Proteomes" id="UP000596742"/>
    </source>
</evidence>
<sequence>MNTEAKMYQQRQSSGDTEGLLGSPNEVTVVINGLQASALLDTGSTVSTVSQSFHRQYLADSPIQTLNQILNIECADGQNMPYLGYISADLQLPEEMQERLRKAYDTATRNIFAAQKRQKTHYDQKVKGAVLKPGDRVLVKTLAFNGKHKLADRWEDDPYCIISQPNCGIPVYVDTQDNTNSDVPVVDLQEEGTLGFTGDGHDGAESSDQQGTGLGGDALPVDINTAAEPNPEEADEPTIAPEQQQRRRRILPTPPRDPPVATRPQRERKPPKYLEDYVVSKQATTIQQPDWLMRIHWLESEARKGRFKGLEIELSRTILDIMRTAGIGIAFPILLPIQIAAVVCGSLGGLVKLIRRKLTTKSKKHYEIKTMAECKLNSIKDLISKSLTDGQISADEFKLILDELEKFNEMKLNKKESL</sequence>
<keyword evidence="2" id="KW-0472">Membrane</keyword>
<protein>
    <recommendedName>
        <fullName evidence="5">Peptidase A2 domain-containing protein</fullName>
    </recommendedName>
</protein>
<feature type="transmembrane region" description="Helical" evidence="2">
    <location>
        <begin position="329"/>
        <end position="354"/>
    </location>
</feature>
<dbReference type="InterPro" id="IPR021109">
    <property type="entry name" value="Peptidase_aspartic_dom_sf"/>
</dbReference>
<feature type="compositionally biased region" description="Polar residues" evidence="1">
    <location>
        <begin position="1"/>
        <end position="16"/>
    </location>
</feature>
<dbReference type="InterPro" id="IPR001969">
    <property type="entry name" value="Aspartic_peptidase_AS"/>
</dbReference>